<dbReference type="InterPro" id="IPR037138">
    <property type="entry name" value="His_deacetylse_dom_sf"/>
</dbReference>
<dbReference type="PANTHER" id="PTHR10625">
    <property type="entry name" value="HISTONE DEACETYLASE HDAC1-RELATED"/>
    <property type="match status" value="1"/>
</dbReference>
<evidence type="ECO:0000256" key="4">
    <source>
        <dbReference type="ARBA" id="ARBA00022801"/>
    </source>
</evidence>
<dbReference type="GO" id="GO:0016787">
    <property type="term" value="F:hydrolase activity"/>
    <property type="evidence" value="ECO:0007669"/>
    <property type="project" value="UniProtKB-KW"/>
</dbReference>
<evidence type="ECO:0000313" key="7">
    <source>
        <dbReference type="EMBL" id="SVA68623.1"/>
    </source>
</evidence>
<evidence type="ECO:0000256" key="2">
    <source>
        <dbReference type="ARBA" id="ARBA00005947"/>
    </source>
</evidence>
<reference evidence="7" key="1">
    <citation type="submission" date="2018-05" db="EMBL/GenBank/DDBJ databases">
        <authorList>
            <person name="Lanie J.A."/>
            <person name="Ng W.-L."/>
            <person name="Kazmierczak K.M."/>
            <person name="Andrzejewski T.M."/>
            <person name="Davidsen T.M."/>
            <person name="Wayne K.J."/>
            <person name="Tettelin H."/>
            <person name="Glass J.I."/>
            <person name="Rusch D."/>
            <person name="Podicherti R."/>
            <person name="Tsui H.-C.T."/>
            <person name="Winkler M.E."/>
        </authorList>
    </citation>
    <scope>NUCLEOTIDE SEQUENCE</scope>
</reference>
<sequence>MKTIYSKNHILRNSKTELYGGKLVKPFERPERMEFIINEIETRKLGPVLEPTKTNTDIIFKVHDRKYVEFLDVAWEEWLKLGLGGEAIPTVWPSRSMNSNIIPNFIEGKLGYYALANETSISAGSTKGAYEAVKVVLTAAEMLEQEKSLFALCRPPGHHASKDQYGGYCFFNNVAIAAESLKDKGAEKIFILDIDFHHGNGTQDIFYDRSDIFFSSLHGDPKEAFPHFLGHANETGEGQGEGFNINYPMQPGTPYDVWTKNLDDAISKIKTFNPDALLISLGVDTYEKDPISFFKLKSDDFFDVGRKIASINLPTLFVMEGGYAIKEIGV</sequence>
<dbReference type="SUPFAM" id="SSF52768">
    <property type="entry name" value="Arginase/deacetylase"/>
    <property type="match status" value="1"/>
</dbReference>
<dbReference type="Gene3D" id="3.40.800.20">
    <property type="entry name" value="Histone deacetylase domain"/>
    <property type="match status" value="1"/>
</dbReference>
<comment type="cofactor">
    <cofactor evidence="1">
        <name>Zn(2+)</name>
        <dbReference type="ChEBI" id="CHEBI:29105"/>
    </cofactor>
</comment>
<evidence type="ECO:0000259" key="6">
    <source>
        <dbReference type="Pfam" id="PF00850"/>
    </source>
</evidence>
<comment type="similarity">
    <text evidence="2">Belongs to the histone deacetylase family.</text>
</comment>
<organism evidence="7">
    <name type="scientific">marine metagenome</name>
    <dbReference type="NCBI Taxonomy" id="408172"/>
    <lineage>
        <taxon>unclassified sequences</taxon>
        <taxon>metagenomes</taxon>
        <taxon>ecological metagenomes</taxon>
    </lineage>
</organism>
<protein>
    <recommendedName>
        <fullName evidence="6">Histone deacetylase domain-containing protein</fullName>
    </recommendedName>
</protein>
<keyword evidence="4" id="KW-0378">Hydrolase</keyword>
<feature type="non-terminal residue" evidence="7">
    <location>
        <position position="1"/>
    </location>
</feature>
<dbReference type="GO" id="GO:0040029">
    <property type="term" value="P:epigenetic regulation of gene expression"/>
    <property type="evidence" value="ECO:0007669"/>
    <property type="project" value="TreeGrafter"/>
</dbReference>
<evidence type="ECO:0000256" key="1">
    <source>
        <dbReference type="ARBA" id="ARBA00001947"/>
    </source>
</evidence>
<dbReference type="CDD" id="cd10001">
    <property type="entry name" value="HDAC_classII_APAH"/>
    <property type="match status" value="1"/>
</dbReference>
<dbReference type="AlphaFoldDB" id="A0A381XWN1"/>
<dbReference type="GO" id="GO:0004407">
    <property type="term" value="F:histone deacetylase activity"/>
    <property type="evidence" value="ECO:0007669"/>
    <property type="project" value="TreeGrafter"/>
</dbReference>
<dbReference type="PANTHER" id="PTHR10625:SF17">
    <property type="entry name" value="HISTONE DEACETYLASE 8"/>
    <property type="match status" value="1"/>
</dbReference>
<keyword evidence="3" id="KW-0479">Metal-binding</keyword>
<evidence type="ECO:0000256" key="5">
    <source>
        <dbReference type="ARBA" id="ARBA00022833"/>
    </source>
</evidence>
<dbReference type="PRINTS" id="PR01270">
    <property type="entry name" value="HDASUPER"/>
</dbReference>
<dbReference type="EMBL" id="UINC01016492">
    <property type="protein sequence ID" value="SVA68623.1"/>
    <property type="molecule type" value="Genomic_DNA"/>
</dbReference>
<dbReference type="InterPro" id="IPR023801">
    <property type="entry name" value="His_deacetylse_dom"/>
</dbReference>
<dbReference type="Pfam" id="PF00850">
    <property type="entry name" value="Hist_deacetyl"/>
    <property type="match status" value="1"/>
</dbReference>
<feature type="non-terminal residue" evidence="7">
    <location>
        <position position="330"/>
    </location>
</feature>
<keyword evidence="5" id="KW-0862">Zinc</keyword>
<name>A0A381XWN1_9ZZZZ</name>
<accession>A0A381XWN1</accession>
<feature type="domain" description="Histone deacetylase" evidence="6">
    <location>
        <begin position="28"/>
        <end position="327"/>
    </location>
</feature>
<dbReference type="InterPro" id="IPR000286">
    <property type="entry name" value="HDACs"/>
</dbReference>
<evidence type="ECO:0000256" key="3">
    <source>
        <dbReference type="ARBA" id="ARBA00022723"/>
    </source>
</evidence>
<proteinExistence type="inferred from homology"/>
<gene>
    <name evidence="7" type="ORF">METZ01_LOCUS121477</name>
</gene>
<dbReference type="InterPro" id="IPR023696">
    <property type="entry name" value="Ureohydrolase_dom_sf"/>
</dbReference>
<dbReference type="GO" id="GO:0046872">
    <property type="term" value="F:metal ion binding"/>
    <property type="evidence" value="ECO:0007669"/>
    <property type="project" value="UniProtKB-KW"/>
</dbReference>